<name>A0A100JLW6_STRSC</name>
<reference evidence="2" key="3">
    <citation type="submission" date="2016-02" db="EMBL/GenBank/DDBJ databases">
        <title>Draft genome of pathogenic Streptomyces sp. in Japan.</title>
        <authorList>
            <person name="Tomihama T."/>
            <person name="Ikenaga M."/>
            <person name="Sakai M."/>
            <person name="Okubo T."/>
            <person name="Ikeda S."/>
        </authorList>
    </citation>
    <scope>NUCLEOTIDE SEQUENCE [LARGE SCALE GENOMIC DNA]</scope>
    <source>
        <strain evidence="2">S58</strain>
    </source>
</reference>
<dbReference type="Proteomes" id="UP000067448">
    <property type="component" value="Unassembled WGS sequence"/>
</dbReference>
<dbReference type="EMBL" id="BCMM01000008">
    <property type="protein sequence ID" value="GAQ61931.1"/>
    <property type="molecule type" value="Genomic_DNA"/>
</dbReference>
<reference evidence="1 2" key="2">
    <citation type="journal article" date="2016" name="Genome Announc.">
        <title>Draft Genome Sequences of Streptomyces scabiei S58, Streptomyces turgidiscabies T45, and Streptomyces acidiscabies a10, the Pathogens of Potato Common Scab, Isolated in Japan.</title>
        <authorList>
            <person name="Tomihama T."/>
            <person name="Nishi Y."/>
            <person name="Sakai M."/>
            <person name="Ikenaga M."/>
            <person name="Okubo T."/>
            <person name="Ikeda S."/>
        </authorList>
    </citation>
    <scope>NUCLEOTIDE SEQUENCE [LARGE SCALE GENOMIC DNA]</scope>
    <source>
        <strain evidence="1 2">S58</strain>
    </source>
</reference>
<dbReference type="AlphaFoldDB" id="A0A100JLW6"/>
<proteinExistence type="predicted"/>
<organism evidence="1 2">
    <name type="scientific">Streptomyces scabiei</name>
    <dbReference type="NCBI Taxonomy" id="1930"/>
    <lineage>
        <taxon>Bacteria</taxon>
        <taxon>Bacillati</taxon>
        <taxon>Actinomycetota</taxon>
        <taxon>Actinomycetes</taxon>
        <taxon>Kitasatosporales</taxon>
        <taxon>Streptomycetaceae</taxon>
        <taxon>Streptomyces</taxon>
    </lineage>
</organism>
<evidence type="ECO:0000313" key="1">
    <source>
        <dbReference type="EMBL" id="GAQ61931.1"/>
    </source>
</evidence>
<gene>
    <name evidence="1" type="ORF">SsS58_02285</name>
</gene>
<evidence type="ECO:0000313" key="2">
    <source>
        <dbReference type="Proteomes" id="UP000067448"/>
    </source>
</evidence>
<accession>A0A100JLW6</accession>
<sequence length="152" mass="17176">MSVDQEELRPPREADLIRVARLARGLSPERAAELAPIRLGGARWRHIERGYEPKKPPKPVRAPDKTLAHMAHVVGVSPERLDEVGRAVAAEILREILRQETESEQAEDQPYADMSDRLERTAWEMPLSVDDRKLIVDMLREAKAQGRSGRSA</sequence>
<comment type="caution">
    <text evidence="1">The sequence shown here is derived from an EMBL/GenBank/DDBJ whole genome shotgun (WGS) entry which is preliminary data.</text>
</comment>
<reference evidence="2" key="1">
    <citation type="submission" date="2015-11" db="EMBL/GenBank/DDBJ databases">
        <authorList>
            <consortium name="Cross-ministerial Strategic Innovation Promotion Program (SIP) consortium"/>
            <person name="Tomihama T."/>
            <person name="Ikenaga M."/>
            <person name="Sakai M."/>
            <person name="Okubo T."/>
            <person name="Ikeda S."/>
        </authorList>
    </citation>
    <scope>NUCLEOTIDE SEQUENCE [LARGE SCALE GENOMIC DNA]</scope>
    <source>
        <strain evidence="2">S58</strain>
    </source>
</reference>
<protein>
    <submittedName>
        <fullName evidence="1">Uncharacterized protein</fullName>
    </submittedName>
</protein>